<sequence>MTAKCYSIVVDEKIDILDDRGLMTGEVVWKSEAHRLGLWHRCFHCWIAAPEIPSGGPYLFVQRRAPEKETWPDRLDVTVGGHIGAGEETLEGGLREIEEELGLQVAAGDLIPLGTRRAELEIPAGIDREFQEVFLLVRSLSPRDLRLQKKEVAAVARLRLDDVEALCEESEVSAEEWTDEKTSSISVRLADFVSGEGDYLLWVARAAGNVLDGKPPDAFL</sequence>
<protein>
    <submittedName>
        <fullName evidence="2">Nudix hydrolase YfcD</fullName>
        <ecNumber evidence="2">3.6.-.-</ecNumber>
    </submittedName>
</protein>
<dbReference type="Pfam" id="PF00293">
    <property type="entry name" value="NUDIX"/>
    <property type="match status" value="1"/>
</dbReference>
<dbReference type="AlphaFoldDB" id="A0A6J4PVT1"/>
<dbReference type="PROSITE" id="PS51462">
    <property type="entry name" value="NUDIX"/>
    <property type="match status" value="1"/>
</dbReference>
<evidence type="ECO:0000259" key="1">
    <source>
        <dbReference type="PROSITE" id="PS51462"/>
    </source>
</evidence>
<dbReference type="EMBL" id="CADCVA010000244">
    <property type="protein sequence ID" value="CAA9424848.1"/>
    <property type="molecule type" value="Genomic_DNA"/>
</dbReference>
<proteinExistence type="predicted"/>
<dbReference type="PANTHER" id="PTHR10885:SF0">
    <property type="entry name" value="ISOPENTENYL-DIPHOSPHATE DELTA-ISOMERASE"/>
    <property type="match status" value="1"/>
</dbReference>
<dbReference type="EC" id="3.6.-.-" evidence="2"/>
<dbReference type="GO" id="GO:0016787">
    <property type="term" value="F:hydrolase activity"/>
    <property type="evidence" value="ECO:0007669"/>
    <property type="project" value="UniProtKB-KW"/>
</dbReference>
<dbReference type="PANTHER" id="PTHR10885">
    <property type="entry name" value="ISOPENTENYL-DIPHOSPHATE DELTA-ISOMERASE"/>
    <property type="match status" value="1"/>
</dbReference>
<evidence type="ECO:0000313" key="2">
    <source>
        <dbReference type="EMBL" id="CAA9424848.1"/>
    </source>
</evidence>
<feature type="domain" description="Nudix hydrolase" evidence="1">
    <location>
        <begin position="38"/>
        <end position="180"/>
    </location>
</feature>
<accession>A0A6J4PVT1</accession>
<gene>
    <name evidence="2" type="ORF">AVDCRST_MAG82-1695</name>
</gene>
<dbReference type="InterPro" id="IPR015797">
    <property type="entry name" value="NUDIX_hydrolase-like_dom_sf"/>
</dbReference>
<dbReference type="InterPro" id="IPR000086">
    <property type="entry name" value="NUDIX_hydrolase_dom"/>
</dbReference>
<organism evidence="2">
    <name type="scientific">uncultured Rubrobacteraceae bacterium</name>
    <dbReference type="NCBI Taxonomy" id="349277"/>
    <lineage>
        <taxon>Bacteria</taxon>
        <taxon>Bacillati</taxon>
        <taxon>Actinomycetota</taxon>
        <taxon>Rubrobacteria</taxon>
        <taxon>Rubrobacterales</taxon>
        <taxon>Rubrobacteraceae</taxon>
        <taxon>environmental samples</taxon>
    </lineage>
</organism>
<dbReference type="SUPFAM" id="SSF55811">
    <property type="entry name" value="Nudix"/>
    <property type="match status" value="1"/>
</dbReference>
<dbReference type="Gene3D" id="3.90.79.10">
    <property type="entry name" value="Nucleoside Triphosphate Pyrophosphohydrolase"/>
    <property type="match status" value="1"/>
</dbReference>
<keyword evidence="2" id="KW-0378">Hydrolase</keyword>
<name>A0A6J4PVT1_9ACTN</name>
<dbReference type="CDD" id="cd04692">
    <property type="entry name" value="NUDIX_Hydrolase"/>
    <property type="match status" value="1"/>
</dbReference>
<reference evidence="2" key="1">
    <citation type="submission" date="2020-02" db="EMBL/GenBank/DDBJ databases">
        <authorList>
            <person name="Meier V. D."/>
        </authorList>
    </citation>
    <scope>NUCLEOTIDE SEQUENCE</scope>
    <source>
        <strain evidence="2">AVDCRST_MAG82</strain>
    </source>
</reference>